<dbReference type="Pfam" id="PF02806">
    <property type="entry name" value="Alpha-amylase_C"/>
    <property type="match status" value="1"/>
</dbReference>
<dbReference type="PANTHER" id="PTHR43447">
    <property type="entry name" value="ALPHA-AMYLASE"/>
    <property type="match status" value="1"/>
</dbReference>
<dbReference type="GeneTree" id="ENSGT00940000154802"/>
<dbReference type="EC" id="3.2.1.1" evidence="5"/>
<keyword evidence="15" id="KW-0732">Signal</keyword>
<proteinExistence type="inferred from homology"/>
<dbReference type="Proteomes" id="UP000029965">
    <property type="component" value="Chromosome 20"/>
</dbReference>
<reference evidence="18" key="2">
    <citation type="submission" date="2025-08" db="UniProtKB">
        <authorList>
            <consortium name="Ensembl"/>
        </authorList>
    </citation>
    <scope>IDENTIFICATION</scope>
</reference>
<keyword evidence="9" id="KW-1015">Disulfide bond</keyword>
<dbReference type="GO" id="GO:0004556">
    <property type="term" value="F:alpha-amylase activity"/>
    <property type="evidence" value="ECO:0007669"/>
    <property type="project" value="UniProtKB-EC"/>
</dbReference>
<evidence type="ECO:0000256" key="13">
    <source>
        <dbReference type="ARBA" id="ARBA00023295"/>
    </source>
</evidence>
<dbReference type="SMART" id="SM00642">
    <property type="entry name" value="Aamy"/>
    <property type="match status" value="1"/>
</dbReference>
<evidence type="ECO:0000256" key="15">
    <source>
        <dbReference type="SAM" id="SignalP"/>
    </source>
</evidence>
<comment type="cofactor">
    <cofactor evidence="2">
        <name>Ca(2+)</name>
        <dbReference type="ChEBI" id="CHEBI:29108"/>
    </cofactor>
</comment>
<feature type="chain" id="PRO_5013085151" description="alpha-amylase" evidence="15">
    <location>
        <begin position="16"/>
        <end position="492"/>
    </location>
</feature>
<evidence type="ECO:0000313" key="18">
    <source>
        <dbReference type="Ensembl" id="ENSCSAP00000016507.1"/>
    </source>
</evidence>
<protein>
    <recommendedName>
        <fullName evidence="5">alpha-amylase</fullName>
        <ecNumber evidence="5">3.2.1.1</ecNumber>
    </recommendedName>
</protein>
<name>A0A0D9S6L8_CHLSB</name>
<feature type="domain" description="Alpha-amylase C-terminal" evidence="16">
    <location>
        <begin position="403"/>
        <end position="491"/>
    </location>
</feature>
<dbReference type="GO" id="GO:0005975">
    <property type="term" value="P:carbohydrate metabolic process"/>
    <property type="evidence" value="ECO:0007669"/>
    <property type="project" value="InterPro"/>
</dbReference>
<dbReference type="Bgee" id="ENSCSAG00000001520">
    <property type="expression patterns" value="Expressed in liver and 6 other cell types or tissues"/>
</dbReference>
<evidence type="ECO:0000256" key="12">
    <source>
        <dbReference type="ARBA" id="ARBA00023283"/>
    </source>
</evidence>
<dbReference type="jPOST" id="A0A0D9S6L8"/>
<evidence type="ECO:0000256" key="4">
    <source>
        <dbReference type="ARBA" id="ARBA00008061"/>
    </source>
</evidence>
<evidence type="ECO:0000256" key="9">
    <source>
        <dbReference type="ARBA" id="ARBA00023157"/>
    </source>
</evidence>
<keyword evidence="10" id="KW-0868">Chloride</keyword>
<dbReference type="EMBL" id="AQIB01085993">
    <property type="status" value="NOT_ANNOTATED_CDS"/>
    <property type="molecule type" value="Genomic_DNA"/>
</dbReference>
<evidence type="ECO:0000256" key="6">
    <source>
        <dbReference type="ARBA" id="ARBA00022723"/>
    </source>
</evidence>
<evidence type="ECO:0000256" key="8">
    <source>
        <dbReference type="ARBA" id="ARBA00022837"/>
    </source>
</evidence>
<dbReference type="Ensembl" id="ENSCSAT00000017013.1">
    <property type="protein sequence ID" value="ENSCSAP00000016507.1"/>
    <property type="gene ID" value="ENSCSAG00000001520.1"/>
</dbReference>
<reference evidence="18" key="3">
    <citation type="submission" date="2025-09" db="UniProtKB">
        <authorList>
            <consortium name="Ensembl"/>
        </authorList>
    </citation>
    <scope>IDENTIFICATION</scope>
</reference>
<comment type="catalytic activity">
    <reaction evidence="1">
        <text>Endohydrolysis of (1-&gt;4)-alpha-D-glucosidic linkages in polysaccharides containing three or more (1-&gt;4)-alpha-linked D-glucose units.</text>
        <dbReference type="EC" id="3.2.1.1"/>
    </reaction>
</comment>
<sequence>MKFFLLLLTIGFCWAQYSPNTQQGRTSIVHLFEWRWVDIALECERYLAPKGFGGVQVSPPNENVAIHNPSRPWWERYQPVSYKLCTRSGNEDEFRNMVTRCNNVGVRIYVDAVINHMCGNAVSAGTSSTCGSYFNPGSRDFPAVPYSGWDFNDGKCKTSSGDIENYNDATQTQGVKYVFLISIYLRVDSKIIYANTCRELKTSSARSKNEKNFWDANPKNIVLKMWSINKKYSDVWFCPFIYKDKQYSHFTNDKTETVNYLARPRLYRKFKKKKKKKKKKKNWVWWCTSTVLATWEAEMGGSLEPGRSRPHLGDRAKKPLQVLGMKTRVYKFVRDTSNRIGWVCCKGEDVNDWVGPPNNNGVIKEVTINPDTTCGNDWVCEHRWRQIRNMVAFRNVVDGEPFTNWYDNGSNQVAFGRGNKGFIVFNNDDWSFSLTLQTGLPAGTYCDVISGDKIDGNCTGIKIYVSNDGKAQFSISNSAEDPFIAIHVESKL</sequence>
<dbReference type="InterPro" id="IPR006046">
    <property type="entry name" value="Alpha_amylase"/>
</dbReference>
<dbReference type="SMART" id="SM00632">
    <property type="entry name" value="Aamy_C"/>
    <property type="match status" value="1"/>
</dbReference>
<dbReference type="OMA" id="TWVETHD"/>
<feature type="domain" description="Glycosyl hydrolase family 13 catalytic" evidence="17">
    <location>
        <begin position="26"/>
        <end position="394"/>
    </location>
</feature>
<dbReference type="STRING" id="60711.ENSCSAP00000016507"/>
<keyword evidence="19" id="KW-1185">Reference proteome</keyword>
<accession>A0A0D9S6L8</accession>
<dbReference type="SUPFAM" id="SSF51445">
    <property type="entry name" value="(Trans)glycosidases"/>
    <property type="match status" value="2"/>
</dbReference>
<evidence type="ECO:0000313" key="19">
    <source>
        <dbReference type="Proteomes" id="UP000029965"/>
    </source>
</evidence>
<dbReference type="InterPro" id="IPR017853">
    <property type="entry name" value="GH"/>
</dbReference>
<keyword evidence="11" id="KW-0119">Carbohydrate metabolism</keyword>
<dbReference type="InterPro" id="IPR013780">
    <property type="entry name" value="Glyco_hydro_b"/>
</dbReference>
<evidence type="ECO:0000256" key="2">
    <source>
        <dbReference type="ARBA" id="ARBA00001913"/>
    </source>
</evidence>
<keyword evidence="12" id="KW-0873">Pyrrolidone carboxylic acid</keyword>
<dbReference type="Gene3D" id="2.60.40.1180">
    <property type="entry name" value="Golgi alpha-mannosidase II"/>
    <property type="match status" value="1"/>
</dbReference>
<dbReference type="FunFam" id="2.60.40.1180:FF:000020">
    <property type="entry name" value="Pancreatic alpha-amylase"/>
    <property type="match status" value="1"/>
</dbReference>
<dbReference type="GO" id="GO:0046872">
    <property type="term" value="F:metal ion binding"/>
    <property type="evidence" value="ECO:0007669"/>
    <property type="project" value="UniProtKB-KW"/>
</dbReference>
<dbReference type="InterPro" id="IPR006048">
    <property type="entry name" value="A-amylase/branching_C"/>
</dbReference>
<reference evidence="18 19" key="1">
    <citation type="submission" date="2014-03" db="EMBL/GenBank/DDBJ databases">
        <authorList>
            <person name="Warren W."/>
            <person name="Wilson R.K."/>
        </authorList>
    </citation>
    <scope>NUCLEOTIDE SEQUENCE</scope>
</reference>
<evidence type="ECO:0000256" key="3">
    <source>
        <dbReference type="ARBA" id="ARBA00001923"/>
    </source>
</evidence>
<evidence type="ECO:0000256" key="14">
    <source>
        <dbReference type="RuleBase" id="RU003615"/>
    </source>
</evidence>
<dbReference type="SUPFAM" id="SSF51011">
    <property type="entry name" value="Glycosyl hydrolase domain"/>
    <property type="match status" value="1"/>
</dbReference>
<keyword evidence="13" id="KW-0326">Glycosidase</keyword>
<keyword evidence="8" id="KW-0106">Calcium</keyword>
<evidence type="ECO:0000259" key="17">
    <source>
        <dbReference type="SMART" id="SM00642"/>
    </source>
</evidence>
<dbReference type="eggNOG" id="KOG2212">
    <property type="taxonomic scope" value="Eukaryota"/>
</dbReference>
<keyword evidence="7" id="KW-0378">Hydrolase</keyword>
<evidence type="ECO:0000259" key="16">
    <source>
        <dbReference type="SMART" id="SM00632"/>
    </source>
</evidence>
<evidence type="ECO:0000256" key="7">
    <source>
        <dbReference type="ARBA" id="ARBA00022801"/>
    </source>
</evidence>
<comment type="similarity">
    <text evidence="4 14">Belongs to the glycosyl hydrolase 13 family.</text>
</comment>
<dbReference type="InterPro" id="IPR006047">
    <property type="entry name" value="GH13_cat_dom"/>
</dbReference>
<dbReference type="PRINTS" id="PR00110">
    <property type="entry name" value="ALPHAAMYLASE"/>
</dbReference>
<evidence type="ECO:0000256" key="5">
    <source>
        <dbReference type="ARBA" id="ARBA00012595"/>
    </source>
</evidence>
<dbReference type="AlphaFoldDB" id="A0A0D9S6L8"/>
<dbReference type="EMBL" id="AQIB01085994">
    <property type="status" value="NOT_ANNOTATED_CDS"/>
    <property type="molecule type" value="Genomic_DNA"/>
</dbReference>
<evidence type="ECO:0000256" key="1">
    <source>
        <dbReference type="ARBA" id="ARBA00000548"/>
    </source>
</evidence>
<evidence type="ECO:0000256" key="11">
    <source>
        <dbReference type="ARBA" id="ARBA00023277"/>
    </source>
</evidence>
<keyword evidence="6" id="KW-0479">Metal-binding</keyword>
<feature type="signal peptide" evidence="15">
    <location>
        <begin position="1"/>
        <end position="15"/>
    </location>
</feature>
<dbReference type="Gene3D" id="3.20.20.80">
    <property type="entry name" value="Glycosidases"/>
    <property type="match status" value="1"/>
</dbReference>
<evidence type="ECO:0000256" key="10">
    <source>
        <dbReference type="ARBA" id="ARBA00023214"/>
    </source>
</evidence>
<comment type="cofactor">
    <cofactor evidence="3">
        <name>chloride</name>
        <dbReference type="ChEBI" id="CHEBI:17996"/>
    </cofactor>
</comment>
<dbReference type="InterPro" id="IPR031319">
    <property type="entry name" value="A-amylase_C"/>
</dbReference>
<organism evidence="18 19">
    <name type="scientific">Chlorocebus sabaeus</name>
    <name type="common">Green monkey</name>
    <name type="synonym">Simia sabaea</name>
    <dbReference type="NCBI Taxonomy" id="60711"/>
    <lineage>
        <taxon>Eukaryota</taxon>
        <taxon>Metazoa</taxon>
        <taxon>Chordata</taxon>
        <taxon>Craniata</taxon>
        <taxon>Vertebrata</taxon>
        <taxon>Euteleostomi</taxon>
        <taxon>Mammalia</taxon>
        <taxon>Eutheria</taxon>
        <taxon>Euarchontoglires</taxon>
        <taxon>Primates</taxon>
        <taxon>Haplorrhini</taxon>
        <taxon>Catarrhini</taxon>
        <taxon>Cercopithecidae</taxon>
        <taxon>Cercopithecinae</taxon>
        <taxon>Chlorocebus</taxon>
    </lineage>
</organism>